<keyword evidence="1" id="KW-0812">Transmembrane</keyword>
<gene>
    <name evidence="3" type="ORF">AOZ06_07300</name>
</gene>
<dbReference type="AlphaFoldDB" id="A0A0N9HXG3"/>
<keyword evidence="4" id="KW-1185">Reference proteome</keyword>
<evidence type="ECO:0000259" key="2">
    <source>
        <dbReference type="Pfam" id="PF10756"/>
    </source>
</evidence>
<accession>A0A0N9HXG3</accession>
<dbReference type="OrthoDB" id="3685925at2"/>
<feature type="transmembrane region" description="Helical" evidence="1">
    <location>
        <begin position="31"/>
        <end position="49"/>
    </location>
</feature>
<evidence type="ECO:0000256" key="1">
    <source>
        <dbReference type="SAM" id="Phobius"/>
    </source>
</evidence>
<evidence type="ECO:0000313" key="3">
    <source>
        <dbReference type="EMBL" id="ALG06758.1"/>
    </source>
</evidence>
<dbReference type="Proteomes" id="UP000063699">
    <property type="component" value="Chromosome"/>
</dbReference>
<evidence type="ECO:0000313" key="4">
    <source>
        <dbReference type="Proteomes" id="UP000063699"/>
    </source>
</evidence>
<organism evidence="3 4">
    <name type="scientific">Kibdelosporangium phytohabitans</name>
    <dbReference type="NCBI Taxonomy" id="860235"/>
    <lineage>
        <taxon>Bacteria</taxon>
        <taxon>Bacillati</taxon>
        <taxon>Actinomycetota</taxon>
        <taxon>Actinomycetes</taxon>
        <taxon>Pseudonocardiales</taxon>
        <taxon>Pseudonocardiaceae</taxon>
        <taxon>Kibdelosporangium</taxon>
    </lineage>
</organism>
<name>A0A0N9HXG3_9PSEU</name>
<dbReference type="RefSeq" id="WP_054288730.1">
    <property type="nucleotide sequence ID" value="NZ_CP012752.1"/>
</dbReference>
<sequence>MLALFGCLAVLGALFALIVLADSLKGGDETHWVAVFVLLAWTTAAVRLYRMDLYVSAEGIRKRGLLRQTTWSWPAIAGFEIKPMAKLKLLGGDAVWIRLANGAWIETTLHHAESLPAVRGMFMAEHELHEIVHQLQGALTRSRNSPRVRNAQ</sequence>
<reference evidence="3 4" key="1">
    <citation type="submission" date="2015-07" db="EMBL/GenBank/DDBJ databases">
        <title>Genome sequencing of Kibdelosporangium phytohabitans.</title>
        <authorList>
            <person name="Qin S."/>
            <person name="Xing K."/>
        </authorList>
    </citation>
    <scope>NUCLEOTIDE SEQUENCE [LARGE SCALE GENOMIC DNA]</scope>
    <source>
        <strain evidence="3 4">KLBMP1111</strain>
    </source>
</reference>
<proteinExistence type="predicted"/>
<keyword evidence="1" id="KW-0472">Membrane</keyword>
<dbReference type="InterPro" id="IPR019692">
    <property type="entry name" value="CFP-6_PH"/>
</dbReference>
<dbReference type="STRING" id="860235.AOZ06_07300"/>
<dbReference type="KEGG" id="kphy:AOZ06_07300"/>
<protein>
    <recommendedName>
        <fullName evidence="2">Low molecular weight protein antigen 6 PH domain-containing protein</fullName>
    </recommendedName>
</protein>
<dbReference type="EMBL" id="CP012752">
    <property type="protein sequence ID" value="ALG06758.1"/>
    <property type="molecule type" value="Genomic_DNA"/>
</dbReference>
<keyword evidence="1" id="KW-1133">Transmembrane helix</keyword>
<dbReference type="Pfam" id="PF10756">
    <property type="entry name" value="bPH_6"/>
    <property type="match status" value="1"/>
</dbReference>
<feature type="domain" description="Low molecular weight protein antigen 6 PH" evidence="2">
    <location>
        <begin position="52"/>
        <end position="103"/>
    </location>
</feature>